<dbReference type="SUPFAM" id="SSF53649">
    <property type="entry name" value="Alkaline phosphatase-like"/>
    <property type="match status" value="1"/>
</dbReference>
<feature type="transmembrane region" description="Helical" evidence="6">
    <location>
        <begin position="277"/>
        <end position="298"/>
    </location>
</feature>
<dbReference type="RefSeq" id="WP_072336169.1">
    <property type="nucleotide sequence ID" value="NZ_JAXXLW010000051.1"/>
</dbReference>
<dbReference type="InterPro" id="IPR028055">
    <property type="entry name" value="YidC/Oxa/ALB_C"/>
</dbReference>
<evidence type="ECO:0000313" key="10">
    <source>
        <dbReference type="Proteomes" id="UP000186323"/>
    </source>
</evidence>
<accession>A0A1K1LGN9</accession>
<dbReference type="Pfam" id="PF02096">
    <property type="entry name" value="60KD_IMP"/>
    <property type="match status" value="1"/>
</dbReference>
<comment type="similarity">
    <text evidence="5">Belongs to the OXA1/ALB3/YidC family.</text>
</comment>
<comment type="subcellular location">
    <subcellularLocation>
        <location evidence="1 5">Membrane</location>
        <topology evidence="1 5">Multi-pass membrane protein</topology>
    </subcellularLocation>
</comment>
<dbReference type="GO" id="GO:0051205">
    <property type="term" value="P:protein insertion into membrane"/>
    <property type="evidence" value="ECO:0007669"/>
    <property type="project" value="TreeGrafter"/>
</dbReference>
<name>A0A1K1LGN9_9BACT</name>
<dbReference type="Proteomes" id="UP000186323">
    <property type="component" value="Chromosome I"/>
</dbReference>
<feature type="transmembrane region" description="Helical" evidence="6">
    <location>
        <begin position="352"/>
        <end position="369"/>
    </location>
</feature>
<dbReference type="InterPro" id="IPR017850">
    <property type="entry name" value="Alkaline_phosphatase_core_sf"/>
</dbReference>
<dbReference type="GO" id="GO:0032977">
    <property type="term" value="F:membrane insertase activity"/>
    <property type="evidence" value="ECO:0007669"/>
    <property type="project" value="InterPro"/>
</dbReference>
<feature type="transmembrane region" description="Helical" evidence="6">
    <location>
        <begin position="305"/>
        <end position="328"/>
    </location>
</feature>
<evidence type="ECO:0000256" key="6">
    <source>
        <dbReference type="SAM" id="Phobius"/>
    </source>
</evidence>
<evidence type="ECO:0000256" key="4">
    <source>
        <dbReference type="ARBA" id="ARBA00023136"/>
    </source>
</evidence>
<feature type="domain" description="Sulfatase N-terminal" evidence="7">
    <location>
        <begin position="426"/>
        <end position="777"/>
    </location>
</feature>
<dbReference type="Gene3D" id="3.40.720.10">
    <property type="entry name" value="Alkaline Phosphatase, subunit A"/>
    <property type="match status" value="1"/>
</dbReference>
<dbReference type="InterPro" id="IPR001708">
    <property type="entry name" value="YidC/ALB3/OXA1/COX18"/>
</dbReference>
<feature type="transmembrane region" description="Helical" evidence="6">
    <location>
        <begin position="376"/>
        <end position="396"/>
    </location>
</feature>
<dbReference type="EMBL" id="LT630450">
    <property type="protein sequence ID" value="SFV73859.1"/>
    <property type="molecule type" value="Genomic_DNA"/>
</dbReference>
<reference evidence="10" key="1">
    <citation type="submission" date="2016-10" db="EMBL/GenBank/DDBJ databases">
        <authorList>
            <person name="Wegmann U."/>
        </authorList>
    </citation>
    <scope>NUCLEOTIDE SEQUENCE [LARGE SCALE GENOMIC DNA]</scope>
</reference>
<dbReference type="Pfam" id="PF00884">
    <property type="entry name" value="Sulfatase"/>
    <property type="match status" value="1"/>
</dbReference>
<feature type="transmembrane region" description="Helical" evidence="6">
    <location>
        <begin position="174"/>
        <end position="191"/>
    </location>
</feature>
<keyword evidence="3 6" id="KW-1133">Transmembrane helix</keyword>
<evidence type="ECO:0000256" key="1">
    <source>
        <dbReference type="ARBA" id="ARBA00004141"/>
    </source>
</evidence>
<feature type="transmembrane region" description="Helical" evidence="6">
    <location>
        <begin position="99"/>
        <end position="121"/>
    </location>
</feature>
<feature type="transmembrane region" description="Helical" evidence="6">
    <location>
        <begin position="7"/>
        <end position="26"/>
    </location>
</feature>
<dbReference type="InterPro" id="IPR000917">
    <property type="entry name" value="Sulfatase_N"/>
</dbReference>
<feature type="transmembrane region" description="Helical" evidence="6">
    <location>
        <begin position="143"/>
        <end position="162"/>
    </location>
</feature>
<keyword evidence="10" id="KW-1185">Reference proteome</keyword>
<gene>
    <name evidence="9" type="ORF">DESPIGER_2035</name>
</gene>
<feature type="transmembrane region" description="Helical" evidence="6">
    <location>
        <begin position="32"/>
        <end position="53"/>
    </location>
</feature>
<evidence type="ECO:0000256" key="5">
    <source>
        <dbReference type="RuleBase" id="RU003945"/>
    </source>
</evidence>
<dbReference type="KEGG" id="dpg:DESPIGER_2035"/>
<evidence type="ECO:0000256" key="2">
    <source>
        <dbReference type="ARBA" id="ARBA00022692"/>
    </source>
</evidence>
<dbReference type="OrthoDB" id="9766107at2"/>
<dbReference type="AlphaFoldDB" id="A0A1K1LGN9"/>
<evidence type="ECO:0000259" key="8">
    <source>
        <dbReference type="Pfam" id="PF02096"/>
    </source>
</evidence>
<feature type="domain" description="Membrane insertase YidC/Oxa/ALB C-terminal" evidence="8">
    <location>
        <begin position="30"/>
        <end position="211"/>
    </location>
</feature>
<evidence type="ECO:0000256" key="3">
    <source>
        <dbReference type="ARBA" id="ARBA00022989"/>
    </source>
</evidence>
<organism evidence="9 10">
    <name type="scientific">Desulfovibrio piger</name>
    <dbReference type="NCBI Taxonomy" id="901"/>
    <lineage>
        <taxon>Bacteria</taxon>
        <taxon>Pseudomonadati</taxon>
        <taxon>Thermodesulfobacteriota</taxon>
        <taxon>Desulfovibrionia</taxon>
        <taxon>Desulfovibrionales</taxon>
        <taxon>Desulfovibrionaceae</taxon>
        <taxon>Desulfovibrio</taxon>
    </lineage>
</organism>
<feature type="transmembrane region" description="Helical" evidence="6">
    <location>
        <begin position="236"/>
        <end position="257"/>
    </location>
</feature>
<evidence type="ECO:0000313" key="9">
    <source>
        <dbReference type="EMBL" id="SFV73859.1"/>
    </source>
</evidence>
<dbReference type="PANTHER" id="PTHR12428:SF65">
    <property type="entry name" value="CYTOCHROME C OXIDASE ASSEMBLY PROTEIN COX18, MITOCHONDRIAL"/>
    <property type="match status" value="1"/>
</dbReference>
<protein>
    <submittedName>
        <fullName evidence="9">Inner membrane protein translocase component YidC, long form</fullName>
    </submittedName>
</protein>
<keyword evidence="4 6" id="KW-0472">Membrane</keyword>
<evidence type="ECO:0000259" key="7">
    <source>
        <dbReference type="Pfam" id="PF00884"/>
    </source>
</evidence>
<sequence length="846" mass="94935">MSLLYEIFILPIEIIYRAIYLGSLQFTHNYGLSILVLSCISAVAFIPLGRLAVGTQAREKKLQMIMAPQLARIRKESKGAERQRRINNLYKRYAYHPLLAVRSAFGVALQIPFLTGAYYMILGLTQLQGQPCLMIPDLSRPDGLLWGVNALPIIMTVVNIIATLTTPGLTRKDTLQAIIIAFFFLALLYNAASALLIFWTMNNVFFLLQNLRLPIRLPRFRKPGFAQGGMNTVMAATMRSVYSLSCAGLAILIFLYVPFQSYASDPNFFAAGPLDVLLGMVRYLSLTFFVVFVLWLWFPARAKTIPAFVAFWALSLAFVDLFVLPGHFGALDGIRFLREAALTGPMSTFRDGLLPVLLALGLTALLFAFPRVRLQLPRVLSIAVFSLVALTAWNALTAEEPEQAKTSFTPPAYVADMQSYSRDGENVIVVVMDMFTGGHIERMLDDPWFTNGFRKGMDGFVWYPDTVSMADATVMSLPSIYGGHAYSPAAVNARRDVTLEENINSAFAVMPRNFAAHGYDVCMINGLEFFNRDFYERHLGTAKNVTTVPQVKDDFQLKYHQGTSLRDFSSFFAMLGLFQASPNILKQKIYDDGNWHDAGDGILVASMDACRAGDAFFRFAFTSGITTDAPRSTAKVFYTMLSHYMWHYAPDLKDGQPEIVADPYPATEGQLFHVNGLLPEHYYAERHLMRYLMIFFDQLKKAGIYDNTRIILVSDHGESDSPMVERAYNDGKEYPDGTVFQTAPYAPGRPHALLMVKEPHRRGELRISDAFMSSADVPTLALQGVGTCDEFEMRDPAALPRPRILTHARGGARWSEHKENAYIFEQFRMEGTLFDPARCTREGAYR</sequence>
<keyword evidence="2 5" id="KW-0812">Transmembrane</keyword>
<dbReference type="PANTHER" id="PTHR12428">
    <property type="entry name" value="OXA1"/>
    <property type="match status" value="1"/>
</dbReference>
<dbReference type="GO" id="GO:0016020">
    <property type="term" value="C:membrane"/>
    <property type="evidence" value="ECO:0007669"/>
    <property type="project" value="UniProtKB-SubCell"/>
</dbReference>
<proteinExistence type="inferred from homology"/>